<protein>
    <recommendedName>
        <fullName evidence="3">Lipoprotein</fullName>
    </recommendedName>
</protein>
<name>A0ABX7NKV2_9BACT</name>
<evidence type="ECO:0000313" key="2">
    <source>
        <dbReference type="Proteomes" id="UP000662747"/>
    </source>
</evidence>
<dbReference type="RefSeq" id="WP_206721065.1">
    <property type="nucleotide sequence ID" value="NZ_CP071090.1"/>
</dbReference>
<sequence length="287" mass="31672">MGGLVLHSPPGFALFSPRVFLLPAIVLLTACATVPPQSGSSGSRDLRLDTYSTHCGKYPATCPELAEKQAAASKALTVATGATRAIPVAAAALVLRDTEPQDELERQLVECAVQADLEVNRRWFGGRRPHDDECFEEVEVEVDGCLESMTRAAALGHEKHAVALACARRVLNKEWGDLYSIEPRYRFFRQTRLLESVSRDEETRLLASGCTKGLWRTIKPDIVLHGRENPPLACRVFDFKFPCLEGKKPQWTRYGPKSAFAGTDQGTIYMEALECRPVILSPAGVFR</sequence>
<proteinExistence type="predicted"/>
<evidence type="ECO:0000313" key="1">
    <source>
        <dbReference type="EMBL" id="QSQ19481.1"/>
    </source>
</evidence>
<dbReference type="EMBL" id="CP071090">
    <property type="protein sequence ID" value="QSQ19481.1"/>
    <property type="molecule type" value="Genomic_DNA"/>
</dbReference>
<dbReference type="Proteomes" id="UP000662747">
    <property type="component" value="Chromosome"/>
</dbReference>
<evidence type="ECO:0008006" key="3">
    <source>
        <dbReference type="Google" id="ProtNLM"/>
    </source>
</evidence>
<gene>
    <name evidence="1" type="ORF">JY651_29700</name>
</gene>
<accession>A0ABX7NKV2</accession>
<keyword evidence="2" id="KW-1185">Reference proteome</keyword>
<reference evidence="1 2" key="1">
    <citation type="submission" date="2021-02" db="EMBL/GenBank/DDBJ databases">
        <title>De Novo genome assembly of isolated myxobacteria.</title>
        <authorList>
            <person name="Stevens D.C."/>
        </authorList>
    </citation>
    <scope>NUCLEOTIDE SEQUENCE [LARGE SCALE GENOMIC DNA]</scope>
    <source>
        <strain evidence="2">SCPEA02</strain>
    </source>
</reference>
<organism evidence="1 2">
    <name type="scientific">Pyxidicoccus parkwayensis</name>
    <dbReference type="NCBI Taxonomy" id="2813578"/>
    <lineage>
        <taxon>Bacteria</taxon>
        <taxon>Pseudomonadati</taxon>
        <taxon>Myxococcota</taxon>
        <taxon>Myxococcia</taxon>
        <taxon>Myxococcales</taxon>
        <taxon>Cystobacterineae</taxon>
        <taxon>Myxococcaceae</taxon>
        <taxon>Pyxidicoccus</taxon>
    </lineage>
</organism>